<feature type="domain" description="Response regulatory" evidence="2">
    <location>
        <begin position="4"/>
        <end position="115"/>
    </location>
</feature>
<evidence type="ECO:0000259" key="3">
    <source>
        <dbReference type="PROSITE" id="PS50930"/>
    </source>
</evidence>
<keyword evidence="5" id="KW-1185">Reference proteome</keyword>
<name>A0ABW2YTQ3_9SPHI</name>
<dbReference type="SUPFAM" id="SSF52172">
    <property type="entry name" value="CheY-like"/>
    <property type="match status" value="1"/>
</dbReference>
<dbReference type="Proteomes" id="UP001596958">
    <property type="component" value="Unassembled WGS sequence"/>
</dbReference>
<dbReference type="EMBL" id="JBHTHU010000001">
    <property type="protein sequence ID" value="MFD0749245.1"/>
    <property type="molecule type" value="Genomic_DNA"/>
</dbReference>
<feature type="modified residue" description="4-aspartylphosphate" evidence="1">
    <location>
        <position position="55"/>
    </location>
</feature>
<dbReference type="InterPro" id="IPR001789">
    <property type="entry name" value="Sig_transdc_resp-reg_receiver"/>
</dbReference>
<dbReference type="PROSITE" id="PS50930">
    <property type="entry name" value="HTH_LYTTR"/>
    <property type="match status" value="1"/>
</dbReference>
<protein>
    <submittedName>
        <fullName evidence="4">LytR/AlgR family response regulator transcription factor</fullName>
    </submittedName>
</protein>
<dbReference type="InterPro" id="IPR046947">
    <property type="entry name" value="LytR-like"/>
</dbReference>
<dbReference type="InterPro" id="IPR011006">
    <property type="entry name" value="CheY-like_superfamily"/>
</dbReference>
<comment type="caution">
    <text evidence="4">The sequence shown here is derived from an EMBL/GenBank/DDBJ whole genome shotgun (WGS) entry which is preliminary data.</text>
</comment>
<dbReference type="SMART" id="SM00448">
    <property type="entry name" value="REC"/>
    <property type="match status" value="1"/>
</dbReference>
<evidence type="ECO:0000259" key="2">
    <source>
        <dbReference type="PROSITE" id="PS50110"/>
    </source>
</evidence>
<dbReference type="CDD" id="cd17532">
    <property type="entry name" value="REC_LytTR_AlgR-like"/>
    <property type="match status" value="1"/>
</dbReference>
<dbReference type="SMART" id="SM00850">
    <property type="entry name" value="LytTR"/>
    <property type="match status" value="1"/>
</dbReference>
<sequence>MIFKTLIIDDEQLARQRLIRLLGHFNEIKIIGEAANGQEALRLIEAQKPDLIFLDVEMPVLNGFEMLAKLSAPPKVVFTTAYDHYALKAFEEGSIDYLLKPVEKDRLQKTVERLAAQFTQQQNLPIAALLQQLQPKTAVKNLTVKIGDRILLIRPSDIIYAEAEDKYFFIYTSEGKKHLTDYTITGLQSKLDDQFLQISRSMIINTDQIKEIRKGFNGTKVFVMNHTEAKLGSGRSFNDMINERFGL</sequence>
<feature type="domain" description="HTH LytTR-type" evidence="3">
    <location>
        <begin position="142"/>
        <end position="247"/>
    </location>
</feature>
<dbReference type="PANTHER" id="PTHR37299">
    <property type="entry name" value="TRANSCRIPTIONAL REGULATOR-RELATED"/>
    <property type="match status" value="1"/>
</dbReference>
<evidence type="ECO:0000313" key="5">
    <source>
        <dbReference type="Proteomes" id="UP001596958"/>
    </source>
</evidence>
<evidence type="ECO:0000313" key="4">
    <source>
        <dbReference type="EMBL" id="MFD0749245.1"/>
    </source>
</evidence>
<dbReference type="PROSITE" id="PS50110">
    <property type="entry name" value="RESPONSE_REGULATORY"/>
    <property type="match status" value="1"/>
</dbReference>
<dbReference type="Gene3D" id="2.40.50.1020">
    <property type="entry name" value="LytTr DNA-binding domain"/>
    <property type="match status" value="1"/>
</dbReference>
<dbReference type="Pfam" id="PF04397">
    <property type="entry name" value="LytTR"/>
    <property type="match status" value="1"/>
</dbReference>
<dbReference type="PANTHER" id="PTHR37299:SF1">
    <property type="entry name" value="STAGE 0 SPORULATION PROTEIN A HOMOLOG"/>
    <property type="match status" value="1"/>
</dbReference>
<dbReference type="InterPro" id="IPR007492">
    <property type="entry name" value="LytTR_DNA-bd_dom"/>
</dbReference>
<evidence type="ECO:0000256" key="1">
    <source>
        <dbReference type="PROSITE-ProRule" id="PRU00169"/>
    </source>
</evidence>
<dbReference type="RefSeq" id="WP_377097433.1">
    <property type="nucleotide sequence ID" value="NZ_JBHTHU010000001.1"/>
</dbReference>
<dbReference type="Pfam" id="PF00072">
    <property type="entry name" value="Response_reg"/>
    <property type="match status" value="1"/>
</dbReference>
<gene>
    <name evidence="4" type="ORF">ACFQZS_03765</name>
</gene>
<keyword evidence="1" id="KW-0597">Phosphoprotein</keyword>
<proteinExistence type="predicted"/>
<dbReference type="Gene3D" id="3.40.50.2300">
    <property type="match status" value="1"/>
</dbReference>
<reference evidence="5" key="1">
    <citation type="journal article" date="2019" name="Int. J. Syst. Evol. Microbiol.">
        <title>The Global Catalogue of Microorganisms (GCM) 10K type strain sequencing project: providing services to taxonomists for standard genome sequencing and annotation.</title>
        <authorList>
            <consortium name="The Broad Institute Genomics Platform"/>
            <consortium name="The Broad Institute Genome Sequencing Center for Infectious Disease"/>
            <person name="Wu L."/>
            <person name="Ma J."/>
        </authorList>
    </citation>
    <scope>NUCLEOTIDE SEQUENCE [LARGE SCALE GENOMIC DNA]</scope>
    <source>
        <strain evidence="5">CCUG 63418</strain>
    </source>
</reference>
<organism evidence="4 5">
    <name type="scientific">Mucilaginibacter calamicampi</name>
    <dbReference type="NCBI Taxonomy" id="1302352"/>
    <lineage>
        <taxon>Bacteria</taxon>
        <taxon>Pseudomonadati</taxon>
        <taxon>Bacteroidota</taxon>
        <taxon>Sphingobacteriia</taxon>
        <taxon>Sphingobacteriales</taxon>
        <taxon>Sphingobacteriaceae</taxon>
        <taxon>Mucilaginibacter</taxon>
    </lineage>
</organism>
<accession>A0ABW2YTQ3</accession>